<evidence type="ECO:0000256" key="3">
    <source>
        <dbReference type="ARBA" id="ARBA00023186"/>
    </source>
</evidence>
<protein>
    <submittedName>
        <fullName evidence="6">Co-chaperone protein</fullName>
    </submittedName>
</protein>
<evidence type="ECO:0000256" key="5">
    <source>
        <dbReference type="SAM" id="MobiDB-lite"/>
    </source>
</evidence>
<dbReference type="Gene3D" id="3.90.20.20">
    <property type="match status" value="1"/>
</dbReference>
<dbReference type="InterPro" id="IPR009012">
    <property type="entry name" value="GrpE_head"/>
</dbReference>
<evidence type="ECO:0000256" key="2">
    <source>
        <dbReference type="ARBA" id="ARBA00009054"/>
    </source>
</evidence>
<dbReference type="SUPFAM" id="SSF58014">
    <property type="entry name" value="Coiled-coil domain of nucleotide exchange factor GrpE"/>
    <property type="match status" value="1"/>
</dbReference>
<dbReference type="SUPFAM" id="SSF51064">
    <property type="entry name" value="Head domain of nucleotide exchange factor GrpE"/>
    <property type="match status" value="1"/>
</dbReference>
<comment type="subcellular location">
    <subcellularLocation>
        <location evidence="1">Mitochondrion matrix</location>
    </subcellularLocation>
</comment>
<reference evidence="6 7" key="1">
    <citation type="journal article" date="2017" name="Int. J. Parasitol.">
        <title>The genome of the protozoan parasite Cystoisospora suis and a reverse vaccinology approach to identify vaccine candidates.</title>
        <authorList>
            <person name="Palmieri N."/>
            <person name="Shrestha A."/>
            <person name="Ruttkowski B."/>
            <person name="Beck T."/>
            <person name="Vogl C."/>
            <person name="Tomley F."/>
            <person name="Blake D.P."/>
            <person name="Joachim A."/>
        </authorList>
    </citation>
    <scope>NUCLEOTIDE SEQUENCE [LARGE SCALE GENOMIC DNA]</scope>
    <source>
        <strain evidence="6 7">Wien I</strain>
    </source>
</reference>
<proteinExistence type="inferred from homology"/>
<dbReference type="GeneID" id="94428440"/>
<gene>
    <name evidence="6" type="ORF">CSUI_005049</name>
</gene>
<dbReference type="PANTHER" id="PTHR21237:SF23">
    <property type="entry name" value="GRPE PROTEIN HOMOLOG, MITOCHONDRIAL"/>
    <property type="match status" value="1"/>
</dbReference>
<sequence length="556" mass="60987">MKERRNPGYGEANLFHYETLSGRDNRDFFKKVSVRNASGVSGGIRWGTQGKASGKSAAKVSPHLLFSFLLPLFSESLSSFHFLATHYPFHCESLPRICFEPSPCFSIHLLSPCYSSRVLRIHLSILNSFLFSFLSFSSKEKLTLSLALLPSFPFVTMAMMASSSFCFSASTSTMRRISSSSPSFHRYSCSSSRSSPLFPSSRRLPGSLSSSSSLFPASSACVSIPPSSSHSSYSPDRRALSSLSSSLFSSSLTSPQSLLSSRNVLSTLSKNRYLSTSHQQSPSKDNEGGGRAPTPDRQGGSEVPSSVENEGEDEGSPVSRQKGSSSSTHGGEQRQPGDELRSTPREKGEVSSNGKDDQAYKALEEKYILCMEEVEEHKKKAKEMKDKALRALADMENARMRHQKEMSSMKEYAVGDFAKAVLDVADSLAYATNSLQDVLDRYQKEGEAGEDAKTGGQQNLTLEHIQQIYDGVKMTETLLHKTLDRFGVKQFDPMGERFNPALHEALFELEHPTKEKGEVAQVIQRGYKIKDRVLRAAKVGVAKGAATGSSNCSNNN</sequence>
<evidence type="ECO:0000256" key="4">
    <source>
        <dbReference type="SAM" id="Coils"/>
    </source>
</evidence>
<dbReference type="AlphaFoldDB" id="A0A2C6KZD3"/>
<dbReference type="GO" id="GO:0006457">
    <property type="term" value="P:protein folding"/>
    <property type="evidence" value="ECO:0007669"/>
    <property type="project" value="InterPro"/>
</dbReference>
<dbReference type="Gene3D" id="2.30.22.10">
    <property type="entry name" value="Head domain of nucleotide exchange factor GrpE"/>
    <property type="match status" value="1"/>
</dbReference>
<dbReference type="OrthoDB" id="333204at2759"/>
<accession>A0A2C6KZD3</accession>
<keyword evidence="7" id="KW-1185">Reference proteome</keyword>
<dbReference type="Proteomes" id="UP000221165">
    <property type="component" value="Unassembled WGS sequence"/>
</dbReference>
<dbReference type="GO" id="GO:0051087">
    <property type="term" value="F:protein-folding chaperone binding"/>
    <property type="evidence" value="ECO:0007669"/>
    <property type="project" value="InterPro"/>
</dbReference>
<dbReference type="GO" id="GO:0042803">
    <property type="term" value="F:protein homodimerization activity"/>
    <property type="evidence" value="ECO:0007669"/>
    <property type="project" value="InterPro"/>
</dbReference>
<dbReference type="GO" id="GO:0001405">
    <property type="term" value="C:PAM complex, Tim23 associated import motor"/>
    <property type="evidence" value="ECO:0007669"/>
    <property type="project" value="TreeGrafter"/>
</dbReference>
<feature type="coiled-coil region" evidence="4">
    <location>
        <begin position="360"/>
        <end position="405"/>
    </location>
</feature>
<dbReference type="FunFam" id="2.30.22.10:FF:000002">
    <property type="entry name" value="GrpE protein homolog"/>
    <property type="match status" value="1"/>
</dbReference>
<organism evidence="6 7">
    <name type="scientific">Cystoisospora suis</name>
    <dbReference type="NCBI Taxonomy" id="483139"/>
    <lineage>
        <taxon>Eukaryota</taxon>
        <taxon>Sar</taxon>
        <taxon>Alveolata</taxon>
        <taxon>Apicomplexa</taxon>
        <taxon>Conoidasida</taxon>
        <taxon>Coccidia</taxon>
        <taxon>Eucoccidiorida</taxon>
        <taxon>Eimeriorina</taxon>
        <taxon>Sarcocystidae</taxon>
        <taxon>Cystoisospora</taxon>
    </lineage>
</organism>
<feature type="region of interest" description="Disordered" evidence="5">
    <location>
        <begin position="273"/>
        <end position="358"/>
    </location>
</feature>
<dbReference type="RefSeq" id="XP_067922800.1">
    <property type="nucleotide sequence ID" value="XM_068065229.1"/>
</dbReference>
<comment type="caution">
    <text evidence="6">The sequence shown here is derived from an EMBL/GenBank/DDBJ whole genome shotgun (WGS) entry which is preliminary data.</text>
</comment>
<dbReference type="GO" id="GO:0000774">
    <property type="term" value="F:adenyl-nucleotide exchange factor activity"/>
    <property type="evidence" value="ECO:0007669"/>
    <property type="project" value="InterPro"/>
</dbReference>
<evidence type="ECO:0000313" key="7">
    <source>
        <dbReference type="Proteomes" id="UP000221165"/>
    </source>
</evidence>
<dbReference type="HAMAP" id="MF_01151">
    <property type="entry name" value="GrpE"/>
    <property type="match status" value="1"/>
</dbReference>
<comment type="similarity">
    <text evidence="2">Belongs to the GrpE family.</text>
</comment>
<name>A0A2C6KZD3_9APIC</name>
<dbReference type="InterPro" id="IPR013805">
    <property type="entry name" value="GrpE_CC"/>
</dbReference>
<feature type="compositionally biased region" description="Polar residues" evidence="5">
    <location>
        <begin position="318"/>
        <end position="330"/>
    </location>
</feature>
<feature type="region of interest" description="Disordered" evidence="5">
    <location>
        <begin position="180"/>
        <end position="199"/>
    </location>
</feature>
<dbReference type="PANTHER" id="PTHR21237">
    <property type="entry name" value="GRPE PROTEIN"/>
    <property type="match status" value="1"/>
</dbReference>
<dbReference type="CDD" id="cd00446">
    <property type="entry name" value="GrpE"/>
    <property type="match status" value="1"/>
</dbReference>
<dbReference type="PROSITE" id="PS01071">
    <property type="entry name" value="GRPE"/>
    <property type="match status" value="1"/>
</dbReference>
<evidence type="ECO:0000256" key="1">
    <source>
        <dbReference type="ARBA" id="ARBA00004305"/>
    </source>
</evidence>
<dbReference type="GO" id="GO:0051082">
    <property type="term" value="F:unfolded protein binding"/>
    <property type="evidence" value="ECO:0007669"/>
    <property type="project" value="TreeGrafter"/>
</dbReference>
<keyword evidence="4" id="KW-0175">Coiled coil</keyword>
<dbReference type="InterPro" id="IPR000740">
    <property type="entry name" value="GrpE"/>
</dbReference>
<evidence type="ECO:0000313" key="6">
    <source>
        <dbReference type="EMBL" id="PHJ21116.1"/>
    </source>
</evidence>
<feature type="compositionally biased region" description="Polar residues" evidence="5">
    <location>
        <begin position="273"/>
        <end position="283"/>
    </location>
</feature>
<dbReference type="VEuPathDB" id="ToxoDB:CSUI_005049"/>
<dbReference type="Pfam" id="PF01025">
    <property type="entry name" value="GrpE"/>
    <property type="match status" value="1"/>
</dbReference>
<keyword evidence="3" id="KW-0143">Chaperone</keyword>
<feature type="compositionally biased region" description="Basic and acidic residues" evidence="5">
    <location>
        <begin position="331"/>
        <end position="358"/>
    </location>
</feature>
<dbReference type="GO" id="GO:0030150">
    <property type="term" value="P:protein import into mitochondrial matrix"/>
    <property type="evidence" value="ECO:0007669"/>
    <property type="project" value="TreeGrafter"/>
</dbReference>
<dbReference type="EMBL" id="MIGC01002417">
    <property type="protein sequence ID" value="PHJ21116.1"/>
    <property type="molecule type" value="Genomic_DNA"/>
</dbReference>